<proteinExistence type="inferred from homology"/>
<feature type="binding site" evidence="8">
    <location>
        <begin position="26"/>
        <end position="31"/>
    </location>
    <ligand>
        <name>ATP</name>
        <dbReference type="ChEBI" id="CHEBI:30616"/>
    </ligand>
</feature>
<dbReference type="CDD" id="cd01992">
    <property type="entry name" value="TilS_N"/>
    <property type="match status" value="1"/>
</dbReference>
<dbReference type="EC" id="6.3.4.19" evidence="8"/>
<keyword evidence="11" id="KW-1185">Reference proteome</keyword>
<comment type="function">
    <text evidence="8">Ligates lysine onto the cytidine present at position 34 of the AUA codon-specific tRNA(Ile) that contains the anticodon CAU, in an ATP-dependent manner. Cytidine is converted to lysidine, thus changing the amino acid specificity of the tRNA from methionine to isoleucine.</text>
</comment>
<comment type="similarity">
    <text evidence="8">Belongs to the tRNA(Ile)-lysidine synthase family.</text>
</comment>
<dbReference type="SUPFAM" id="SSF52402">
    <property type="entry name" value="Adenine nucleotide alpha hydrolases-like"/>
    <property type="match status" value="1"/>
</dbReference>
<dbReference type="Gene3D" id="3.40.50.620">
    <property type="entry name" value="HUPs"/>
    <property type="match status" value="1"/>
</dbReference>
<dbReference type="InterPro" id="IPR012795">
    <property type="entry name" value="tRNA_Ile_lys_synt_N"/>
</dbReference>
<dbReference type="SMART" id="SM00977">
    <property type="entry name" value="TilS_C"/>
    <property type="match status" value="1"/>
</dbReference>
<evidence type="ECO:0000256" key="4">
    <source>
        <dbReference type="ARBA" id="ARBA00022694"/>
    </source>
</evidence>
<dbReference type="NCBIfam" id="TIGR02433">
    <property type="entry name" value="lysidine_TilS_C"/>
    <property type="match status" value="1"/>
</dbReference>
<dbReference type="Pfam" id="PF01171">
    <property type="entry name" value="ATP_bind_3"/>
    <property type="match status" value="1"/>
</dbReference>
<dbReference type="GO" id="GO:0032267">
    <property type="term" value="F:tRNA(Ile)-lysidine synthase activity"/>
    <property type="evidence" value="ECO:0007669"/>
    <property type="project" value="UniProtKB-EC"/>
</dbReference>
<keyword evidence="4 8" id="KW-0819">tRNA processing</keyword>
<keyword evidence="6 8" id="KW-0067">ATP-binding</keyword>
<evidence type="ECO:0000313" key="11">
    <source>
        <dbReference type="Proteomes" id="UP000305939"/>
    </source>
</evidence>
<dbReference type="Pfam" id="PF11734">
    <property type="entry name" value="TilS_C"/>
    <property type="match status" value="1"/>
</dbReference>
<evidence type="ECO:0000256" key="7">
    <source>
        <dbReference type="ARBA" id="ARBA00048539"/>
    </source>
</evidence>
<protein>
    <recommendedName>
        <fullName evidence="8">tRNA(Ile)-lysidine synthase</fullName>
        <ecNumber evidence="8">6.3.4.19</ecNumber>
    </recommendedName>
    <alternativeName>
        <fullName evidence="8">tRNA(Ile)-2-lysyl-cytidine synthase</fullName>
    </alternativeName>
    <alternativeName>
        <fullName evidence="8">tRNA(Ile)-lysidine synthetase</fullName>
    </alternativeName>
</protein>
<keyword evidence="3 8" id="KW-0436">Ligase</keyword>
<dbReference type="NCBIfam" id="TIGR02432">
    <property type="entry name" value="lysidine_TilS_N"/>
    <property type="match status" value="1"/>
</dbReference>
<dbReference type="SUPFAM" id="SSF56037">
    <property type="entry name" value="PheT/TilS domain"/>
    <property type="match status" value="1"/>
</dbReference>
<sequence>MKERFKSHIETYFPFLENNRLIIALSGGLDSVVLAFLCRHCCGFDTALAHCNFQLRGEESNRDETFVRELGAKWNLPVYVKRFDTELFAEQEGISTQMAARDLRYEWFYELMEQEDYRYLLTGHHADDNLETFIINLSRGTGLEGLTGIPPVNGNVVRPLLPFSREEIENFAREENLSWIEDSSNSETKYLRNKIRHEVIPSLKDINPTLMNNFNKTIDYIQGSAAMLDDHIRAVRSALFTKEKGMIRVPVASLKNLRPTNAYLYAFFHKYGFTEWNDVEGLLSGQTGKMVLSASHRLFRDRDFLVLQHLNDLVKEEEVTYVIREKNTRFTGPVTLSFESVDEITHTAKDVIYVDEGKLSYPLKIRKWEEGDRFEPFGLKGSKKISKYFKDEKYSLAEKERQWLLCDAQDRIVWVIGRRADNRFRVDETTSEILKIRTH</sequence>
<dbReference type="RefSeq" id="WP_136335874.1">
    <property type="nucleotide sequence ID" value="NZ_QXMP01000008.1"/>
</dbReference>
<comment type="domain">
    <text evidence="8">The N-terminal region contains the highly conserved SGGXDS motif, predicted to be a P-loop motif involved in ATP binding.</text>
</comment>
<dbReference type="PANTHER" id="PTHR43033:SF1">
    <property type="entry name" value="TRNA(ILE)-LYSIDINE SYNTHASE-RELATED"/>
    <property type="match status" value="1"/>
</dbReference>
<evidence type="ECO:0000256" key="6">
    <source>
        <dbReference type="ARBA" id="ARBA00022840"/>
    </source>
</evidence>
<dbReference type="InterPro" id="IPR012796">
    <property type="entry name" value="Lysidine-tRNA-synth_C"/>
</dbReference>
<feature type="domain" description="Lysidine-tRNA(Ile) synthetase C-terminal" evidence="9">
    <location>
        <begin position="363"/>
        <end position="436"/>
    </location>
</feature>
<evidence type="ECO:0000256" key="5">
    <source>
        <dbReference type="ARBA" id="ARBA00022741"/>
    </source>
</evidence>
<comment type="subcellular location">
    <subcellularLocation>
        <location evidence="1 8">Cytoplasm</location>
    </subcellularLocation>
</comment>
<accession>A0A4S3M257</accession>
<dbReference type="HAMAP" id="MF_01161">
    <property type="entry name" value="tRNA_Ile_lys_synt"/>
    <property type="match status" value="1"/>
</dbReference>
<dbReference type="PANTHER" id="PTHR43033">
    <property type="entry name" value="TRNA(ILE)-LYSIDINE SYNTHASE-RELATED"/>
    <property type="match status" value="1"/>
</dbReference>
<dbReference type="GO" id="GO:0005737">
    <property type="term" value="C:cytoplasm"/>
    <property type="evidence" value="ECO:0007669"/>
    <property type="project" value="UniProtKB-SubCell"/>
</dbReference>
<evidence type="ECO:0000256" key="1">
    <source>
        <dbReference type="ARBA" id="ARBA00004496"/>
    </source>
</evidence>
<evidence type="ECO:0000256" key="8">
    <source>
        <dbReference type="HAMAP-Rule" id="MF_01161"/>
    </source>
</evidence>
<keyword evidence="5 8" id="KW-0547">Nucleotide-binding</keyword>
<evidence type="ECO:0000313" key="10">
    <source>
        <dbReference type="EMBL" id="THD67669.1"/>
    </source>
</evidence>
<organism evidence="10 11">
    <name type="scientific">Robertkochia marina</name>
    <dbReference type="NCBI Taxonomy" id="1227945"/>
    <lineage>
        <taxon>Bacteria</taxon>
        <taxon>Pseudomonadati</taxon>
        <taxon>Bacteroidota</taxon>
        <taxon>Flavobacteriia</taxon>
        <taxon>Flavobacteriales</taxon>
        <taxon>Flavobacteriaceae</taxon>
        <taxon>Robertkochia</taxon>
    </lineage>
</organism>
<name>A0A4S3M257_9FLAO</name>
<dbReference type="Proteomes" id="UP000305939">
    <property type="component" value="Unassembled WGS sequence"/>
</dbReference>
<dbReference type="GO" id="GO:0005524">
    <property type="term" value="F:ATP binding"/>
    <property type="evidence" value="ECO:0007669"/>
    <property type="project" value="UniProtKB-UniRule"/>
</dbReference>
<dbReference type="InterPro" id="IPR012094">
    <property type="entry name" value="tRNA_Ile_lys_synt"/>
</dbReference>
<dbReference type="InterPro" id="IPR011063">
    <property type="entry name" value="TilS/TtcA_N"/>
</dbReference>
<reference evidence="10 11" key="1">
    <citation type="submission" date="2019-04" db="EMBL/GenBank/DDBJ databases">
        <title>Draft genome sequence of Robertkochia marina CC-AMO-30D.</title>
        <authorList>
            <person name="Hameed A."/>
            <person name="Lin S.-Y."/>
            <person name="Shahina M."/>
            <person name="Lai W.-A."/>
            <person name="Young C.-C."/>
        </authorList>
    </citation>
    <scope>NUCLEOTIDE SEQUENCE [LARGE SCALE GENOMIC DNA]</scope>
    <source>
        <strain evidence="10 11">CC-AMO-30D</strain>
    </source>
</reference>
<dbReference type="InterPro" id="IPR014729">
    <property type="entry name" value="Rossmann-like_a/b/a_fold"/>
</dbReference>
<keyword evidence="2 8" id="KW-0963">Cytoplasm</keyword>
<evidence type="ECO:0000259" key="9">
    <source>
        <dbReference type="SMART" id="SM00977"/>
    </source>
</evidence>
<comment type="catalytic activity">
    <reaction evidence="7 8">
        <text>cytidine(34) in tRNA(Ile2) + L-lysine + ATP = lysidine(34) in tRNA(Ile2) + AMP + diphosphate + H(+)</text>
        <dbReference type="Rhea" id="RHEA:43744"/>
        <dbReference type="Rhea" id="RHEA-COMP:10625"/>
        <dbReference type="Rhea" id="RHEA-COMP:10670"/>
        <dbReference type="ChEBI" id="CHEBI:15378"/>
        <dbReference type="ChEBI" id="CHEBI:30616"/>
        <dbReference type="ChEBI" id="CHEBI:32551"/>
        <dbReference type="ChEBI" id="CHEBI:33019"/>
        <dbReference type="ChEBI" id="CHEBI:82748"/>
        <dbReference type="ChEBI" id="CHEBI:83665"/>
        <dbReference type="ChEBI" id="CHEBI:456215"/>
        <dbReference type="EC" id="6.3.4.19"/>
    </reaction>
</comment>
<comment type="caution">
    <text evidence="10">The sequence shown here is derived from an EMBL/GenBank/DDBJ whole genome shotgun (WGS) entry which is preliminary data.</text>
</comment>
<dbReference type="AlphaFoldDB" id="A0A4S3M257"/>
<dbReference type="EMBL" id="SSMC01000002">
    <property type="protein sequence ID" value="THD67669.1"/>
    <property type="molecule type" value="Genomic_DNA"/>
</dbReference>
<dbReference type="GO" id="GO:0006400">
    <property type="term" value="P:tRNA modification"/>
    <property type="evidence" value="ECO:0007669"/>
    <property type="project" value="UniProtKB-UniRule"/>
</dbReference>
<gene>
    <name evidence="8 10" type="primary">tilS</name>
    <name evidence="10" type="ORF">E7Z59_08410</name>
</gene>
<evidence type="ECO:0000256" key="2">
    <source>
        <dbReference type="ARBA" id="ARBA00022490"/>
    </source>
</evidence>
<dbReference type="OrthoDB" id="9807403at2"/>
<evidence type="ECO:0000256" key="3">
    <source>
        <dbReference type="ARBA" id="ARBA00022598"/>
    </source>
</evidence>